<proteinExistence type="predicted"/>
<dbReference type="EMBL" id="AKHW03003176">
    <property type="protein sequence ID" value="KYO35563.1"/>
    <property type="molecule type" value="Genomic_DNA"/>
</dbReference>
<reference evidence="1 2" key="1">
    <citation type="journal article" date="2012" name="Genome Biol.">
        <title>Sequencing three crocodilian genomes to illuminate the evolution of archosaurs and amniotes.</title>
        <authorList>
            <person name="St John J.A."/>
            <person name="Braun E.L."/>
            <person name="Isberg S.R."/>
            <person name="Miles L.G."/>
            <person name="Chong A.Y."/>
            <person name="Gongora J."/>
            <person name="Dalzell P."/>
            <person name="Moran C."/>
            <person name="Bed'hom B."/>
            <person name="Abzhanov A."/>
            <person name="Burgess S.C."/>
            <person name="Cooksey A.M."/>
            <person name="Castoe T.A."/>
            <person name="Crawford N.G."/>
            <person name="Densmore L.D."/>
            <person name="Drew J.C."/>
            <person name="Edwards S.V."/>
            <person name="Faircloth B.C."/>
            <person name="Fujita M.K."/>
            <person name="Greenwold M.J."/>
            <person name="Hoffmann F.G."/>
            <person name="Howard J.M."/>
            <person name="Iguchi T."/>
            <person name="Janes D.E."/>
            <person name="Khan S.Y."/>
            <person name="Kohno S."/>
            <person name="de Koning A.J."/>
            <person name="Lance S.L."/>
            <person name="McCarthy F.M."/>
            <person name="McCormack J.E."/>
            <person name="Merchant M.E."/>
            <person name="Peterson D.G."/>
            <person name="Pollock D.D."/>
            <person name="Pourmand N."/>
            <person name="Raney B.J."/>
            <person name="Roessler K.A."/>
            <person name="Sanford J.R."/>
            <person name="Sawyer R.H."/>
            <person name="Schmidt C.J."/>
            <person name="Triplett E.W."/>
            <person name="Tuberville T.D."/>
            <person name="Venegas-Anaya M."/>
            <person name="Howard J.T."/>
            <person name="Jarvis E.D."/>
            <person name="Guillette L.J.Jr."/>
            <person name="Glenn T.C."/>
            <person name="Green R.E."/>
            <person name="Ray D.A."/>
        </authorList>
    </citation>
    <scope>NUCLEOTIDE SEQUENCE [LARGE SCALE GENOMIC DNA]</scope>
    <source>
        <strain evidence="1">KSC_2009_1</strain>
    </source>
</reference>
<dbReference type="AlphaFoldDB" id="A0A151NFI8"/>
<organism evidence="1 2">
    <name type="scientific">Alligator mississippiensis</name>
    <name type="common">American alligator</name>
    <dbReference type="NCBI Taxonomy" id="8496"/>
    <lineage>
        <taxon>Eukaryota</taxon>
        <taxon>Metazoa</taxon>
        <taxon>Chordata</taxon>
        <taxon>Craniata</taxon>
        <taxon>Vertebrata</taxon>
        <taxon>Euteleostomi</taxon>
        <taxon>Archelosauria</taxon>
        <taxon>Archosauria</taxon>
        <taxon>Crocodylia</taxon>
        <taxon>Alligatoridae</taxon>
        <taxon>Alligatorinae</taxon>
        <taxon>Alligator</taxon>
    </lineage>
</organism>
<gene>
    <name evidence="1" type="ORF">Y1Q_0004725</name>
</gene>
<keyword evidence="2" id="KW-1185">Reference proteome</keyword>
<accession>A0A151NFI8</accession>
<dbReference type="Proteomes" id="UP000050525">
    <property type="component" value="Unassembled WGS sequence"/>
</dbReference>
<comment type="caution">
    <text evidence="1">The sequence shown here is derived from an EMBL/GenBank/DDBJ whole genome shotgun (WGS) entry which is preliminary data.</text>
</comment>
<sequence length="88" mass="10387">MAQLQIDYNFYKCCRTVDPWIFHRYTCPEAPPLMVGSFPSLQVPRLKSLLPCWISLIVFSSYQVQERPLGRYDPESLAERIVYLCLER</sequence>
<evidence type="ECO:0000313" key="1">
    <source>
        <dbReference type="EMBL" id="KYO35563.1"/>
    </source>
</evidence>
<protein>
    <submittedName>
        <fullName evidence="1">Uncharacterized protein</fullName>
    </submittedName>
</protein>
<name>A0A151NFI8_ALLMI</name>
<evidence type="ECO:0000313" key="2">
    <source>
        <dbReference type="Proteomes" id="UP000050525"/>
    </source>
</evidence>